<protein>
    <submittedName>
        <fullName evidence="2">Uncharacterized protein</fullName>
    </submittedName>
</protein>
<dbReference type="EMBL" id="BPLR01006501">
    <property type="protein sequence ID" value="GIY10257.1"/>
    <property type="molecule type" value="Genomic_DNA"/>
</dbReference>
<evidence type="ECO:0000313" key="2">
    <source>
        <dbReference type="EMBL" id="GIY10257.1"/>
    </source>
</evidence>
<reference evidence="2 3" key="1">
    <citation type="submission" date="2021-06" db="EMBL/GenBank/DDBJ databases">
        <title>Caerostris extrusa draft genome.</title>
        <authorList>
            <person name="Kono N."/>
            <person name="Arakawa K."/>
        </authorList>
    </citation>
    <scope>NUCLEOTIDE SEQUENCE [LARGE SCALE GENOMIC DNA]</scope>
</reference>
<proteinExistence type="predicted"/>
<evidence type="ECO:0000313" key="3">
    <source>
        <dbReference type="Proteomes" id="UP001054945"/>
    </source>
</evidence>
<comment type="caution">
    <text evidence="2">The sequence shown here is derived from an EMBL/GenBank/DDBJ whole genome shotgun (WGS) entry which is preliminary data.</text>
</comment>
<dbReference type="Proteomes" id="UP001054945">
    <property type="component" value="Unassembled WGS sequence"/>
</dbReference>
<feature type="region of interest" description="Disordered" evidence="1">
    <location>
        <begin position="1"/>
        <end position="34"/>
    </location>
</feature>
<dbReference type="AlphaFoldDB" id="A0AAV4QQ33"/>
<organism evidence="2 3">
    <name type="scientific">Caerostris extrusa</name>
    <name type="common">Bark spider</name>
    <name type="synonym">Caerostris bankana</name>
    <dbReference type="NCBI Taxonomy" id="172846"/>
    <lineage>
        <taxon>Eukaryota</taxon>
        <taxon>Metazoa</taxon>
        <taxon>Ecdysozoa</taxon>
        <taxon>Arthropoda</taxon>
        <taxon>Chelicerata</taxon>
        <taxon>Arachnida</taxon>
        <taxon>Araneae</taxon>
        <taxon>Araneomorphae</taxon>
        <taxon>Entelegynae</taxon>
        <taxon>Araneoidea</taxon>
        <taxon>Araneidae</taxon>
        <taxon>Caerostris</taxon>
    </lineage>
</organism>
<name>A0AAV4QQ33_CAEEX</name>
<sequence length="88" mass="9757">MVETSMGDVRGRSSSDDADVLDSYATECGNMPGRSELDTQYDIRITENLRILYKENVRMANKIFSAVSSAISKTSRRYLSDVIITPGS</sequence>
<evidence type="ECO:0000256" key="1">
    <source>
        <dbReference type="SAM" id="MobiDB-lite"/>
    </source>
</evidence>
<keyword evidence="3" id="KW-1185">Reference proteome</keyword>
<gene>
    <name evidence="2" type="ORF">CEXT_712071</name>
</gene>
<accession>A0AAV4QQ33</accession>